<dbReference type="Proteomes" id="UP000318758">
    <property type="component" value="Chromosome"/>
</dbReference>
<dbReference type="EMBL" id="CP041153">
    <property type="protein sequence ID" value="QDF76653.1"/>
    <property type="molecule type" value="Genomic_DNA"/>
</dbReference>
<keyword evidence="2" id="KW-1185">Reference proteome</keyword>
<sequence>MTFVVRAKNVPYIFWHSLHPCRSDAIVEPTGSVLTASHKGICTSLAGQALNNNEGTTFKHTPNKHTAWGYHPNFTTIIKTYPPKI</sequence>
<gene>
    <name evidence="1" type="ORF">FGA12_16605</name>
</gene>
<protein>
    <submittedName>
        <fullName evidence="1">Uncharacterized protein</fullName>
    </submittedName>
</protein>
<name>A0ABX5WQ04_9GAMM</name>
<evidence type="ECO:0000313" key="2">
    <source>
        <dbReference type="Proteomes" id="UP000318758"/>
    </source>
</evidence>
<reference evidence="1 2" key="1">
    <citation type="submission" date="2019-06" db="EMBL/GenBank/DDBJ databases">
        <title>Complete genome of Shewanella marisflavi ECSMB14101, a mussel settlement-inducing bacterium isolated from East China Sea.</title>
        <authorList>
            <person name="Yang J."/>
            <person name="Liang X."/>
            <person name="Chang R."/>
            <person name="Peng L."/>
        </authorList>
    </citation>
    <scope>NUCLEOTIDE SEQUENCE [LARGE SCALE GENOMIC DNA]</scope>
    <source>
        <strain evidence="1 2">ECSMB14101</strain>
    </source>
</reference>
<accession>A0ABX5WQ04</accession>
<proteinExistence type="predicted"/>
<organism evidence="1 2">
    <name type="scientific">Shewanella marisflavi</name>
    <dbReference type="NCBI Taxonomy" id="260364"/>
    <lineage>
        <taxon>Bacteria</taxon>
        <taxon>Pseudomonadati</taxon>
        <taxon>Pseudomonadota</taxon>
        <taxon>Gammaproteobacteria</taxon>
        <taxon>Alteromonadales</taxon>
        <taxon>Shewanellaceae</taxon>
        <taxon>Shewanella</taxon>
    </lineage>
</organism>
<evidence type="ECO:0000313" key="1">
    <source>
        <dbReference type="EMBL" id="QDF76653.1"/>
    </source>
</evidence>